<dbReference type="InterPro" id="IPR026590">
    <property type="entry name" value="Ssirtuin_cat_dom"/>
</dbReference>
<accession>A0A0L7LZR7</accession>
<evidence type="ECO:0000256" key="3">
    <source>
        <dbReference type="PROSITE-ProRule" id="PRU00236"/>
    </source>
</evidence>
<dbReference type="PROSITE" id="PS50305">
    <property type="entry name" value="SIRTUIN"/>
    <property type="match status" value="1"/>
</dbReference>
<reference evidence="6" key="1">
    <citation type="submission" date="2006-09" db="EMBL/GenBank/DDBJ databases">
        <title>Annotation of Plasmodium falciparum Dd2.</title>
        <authorList>
            <consortium name="The Broad Institute Genome Sequencing Platform"/>
            <person name="Volkman S.K."/>
            <person name="Neafsey D.E."/>
            <person name="Dash A.P."/>
            <person name="Chitnis C.E."/>
            <person name="Hartl D.L."/>
            <person name="Young S.K."/>
            <person name="Zeng Q."/>
            <person name="Koehrsen M."/>
            <person name="Alvarado L."/>
            <person name="Berlin A."/>
            <person name="Borenstein D."/>
            <person name="Chapman S.B."/>
            <person name="Chen Z."/>
            <person name="Engels R."/>
            <person name="Freedman E."/>
            <person name="Gellesch M."/>
            <person name="Goldberg J."/>
            <person name="Griggs A."/>
            <person name="Gujja S."/>
            <person name="Heilman E.R."/>
            <person name="Heiman D.I."/>
            <person name="Howarth C."/>
            <person name="Jen D."/>
            <person name="Larson L."/>
            <person name="Mehta T."/>
            <person name="Neiman D."/>
            <person name="Park D."/>
            <person name="Pearson M."/>
            <person name="Roberts A."/>
            <person name="Saif S."/>
            <person name="Shea T."/>
            <person name="Shenoy N."/>
            <person name="Sisk P."/>
            <person name="Stolte C."/>
            <person name="Sykes S."/>
            <person name="Walk T."/>
            <person name="White J."/>
            <person name="Yandava C."/>
            <person name="Haas B."/>
            <person name="Henn M.R."/>
            <person name="Nusbaum C."/>
            <person name="Birren B."/>
        </authorList>
    </citation>
    <scope>NUCLEOTIDE SEQUENCE [LARGE SCALE GENOMIC DNA]</scope>
</reference>
<dbReference type="OrthoDB" id="424302at2759"/>
<evidence type="ECO:0000256" key="2">
    <source>
        <dbReference type="ARBA" id="ARBA00023027"/>
    </source>
</evidence>
<protein>
    <recommendedName>
        <fullName evidence="4">Deacetylase sirtuin-type domain-containing protein</fullName>
    </recommendedName>
</protein>
<evidence type="ECO:0000256" key="1">
    <source>
        <dbReference type="ARBA" id="ARBA00022679"/>
    </source>
</evidence>
<dbReference type="InterPro" id="IPR003000">
    <property type="entry name" value="Sirtuin"/>
</dbReference>
<dbReference type="PANTHER" id="PTHR11085">
    <property type="entry name" value="NAD-DEPENDENT PROTEIN DEACYLASE SIRTUIN-5, MITOCHONDRIAL-RELATED"/>
    <property type="match status" value="1"/>
</dbReference>
<feature type="domain" description="Deacetylase sirtuin-type" evidence="4">
    <location>
        <begin position="11"/>
        <end position="136"/>
    </location>
</feature>
<dbReference type="GO" id="GO:0005634">
    <property type="term" value="C:nucleus"/>
    <property type="evidence" value="ECO:0007669"/>
    <property type="project" value="TreeGrafter"/>
</dbReference>
<dbReference type="AlphaFoldDB" id="A0A0L7LZR7"/>
<keyword evidence="2" id="KW-0520">NAD</keyword>
<dbReference type="GO" id="GO:0017136">
    <property type="term" value="F:histone deacetylase activity, NAD-dependent"/>
    <property type="evidence" value="ECO:0007669"/>
    <property type="project" value="TreeGrafter"/>
</dbReference>
<organism evidence="5 6">
    <name type="scientific">Plasmodium falciparum (isolate Dd2)</name>
    <dbReference type="NCBI Taxonomy" id="57267"/>
    <lineage>
        <taxon>Eukaryota</taxon>
        <taxon>Sar</taxon>
        <taxon>Alveolata</taxon>
        <taxon>Apicomplexa</taxon>
        <taxon>Aconoidasida</taxon>
        <taxon>Haemosporida</taxon>
        <taxon>Plasmodiidae</taxon>
        <taxon>Plasmodium</taxon>
        <taxon>Plasmodium (Laverania)</taxon>
    </lineage>
</organism>
<dbReference type="PANTHER" id="PTHR11085:SF10">
    <property type="entry name" value="NAD-DEPENDENT PROTEIN DEACYLASE SIRTUIN-5, MITOCHONDRIAL-RELATED"/>
    <property type="match status" value="1"/>
</dbReference>
<dbReference type="EMBL" id="DS016236">
    <property type="protein sequence ID" value="KOB86109.1"/>
    <property type="molecule type" value="Genomic_DNA"/>
</dbReference>
<dbReference type="GO" id="GO:0070403">
    <property type="term" value="F:NAD+ binding"/>
    <property type="evidence" value="ECO:0007669"/>
    <property type="project" value="InterPro"/>
</dbReference>
<dbReference type="InterPro" id="IPR029035">
    <property type="entry name" value="DHS-like_NAD/FAD-binding_dom"/>
</dbReference>
<dbReference type="KEGG" id="pfd:PFDG_01692"/>
<proteinExistence type="predicted"/>
<evidence type="ECO:0000313" key="6">
    <source>
        <dbReference type="Proteomes" id="UP000054282"/>
    </source>
</evidence>
<dbReference type="Proteomes" id="UP000054282">
    <property type="component" value="Unassembled WGS sequence"/>
</dbReference>
<sequence>MAYLMLSFLKTDTQRITLEELAKKIKKCKHVLALAGPGLSAESSPAGLRGPSHSRGSMSDPRIYRTMWGVWNQPEKRWEEIRDLSSEYEIEINDVHVALSSIEWVSYLQSVVTQNVDGLHEASVHTKVISITWECV</sequence>
<dbReference type="Pfam" id="PF02146">
    <property type="entry name" value="SIR2"/>
    <property type="match status" value="1"/>
</dbReference>
<name>A0A0L7LZR7_PLAF4</name>
<gene>
    <name evidence="5" type="ORF">PFDG_01692</name>
</gene>
<comment type="caution">
    <text evidence="3">Lacks conserved residue(s) required for the propagation of feature annotation.</text>
</comment>
<dbReference type="Gene3D" id="3.40.50.1220">
    <property type="entry name" value="TPP-binding domain"/>
    <property type="match status" value="1"/>
</dbReference>
<dbReference type="InterPro" id="IPR050134">
    <property type="entry name" value="NAD-dep_sirtuin_deacylases"/>
</dbReference>
<keyword evidence="1" id="KW-0808">Transferase</keyword>
<reference evidence="6" key="2">
    <citation type="submission" date="2006-09" db="EMBL/GenBank/DDBJ databases">
        <title>The genome sequence of Plasmodium falciparum Dd2.</title>
        <authorList>
            <consortium name="The Broad Institute Genome Sequencing Platform"/>
            <person name="Birren B."/>
            <person name="Lander E."/>
            <person name="Galagan J."/>
            <person name="Nusbaum C."/>
            <person name="Devon K."/>
            <person name="Henn M."/>
            <person name="Jaffe D."/>
            <person name="Butler J."/>
            <person name="Alvarez P."/>
            <person name="Gnerre S."/>
            <person name="Grabherr M."/>
            <person name="Kleber M."/>
            <person name="Mauceli E."/>
            <person name="Brockman W."/>
            <person name="MacCallum I.A."/>
            <person name="Rounsley S."/>
            <person name="Young S."/>
            <person name="LaButti K."/>
            <person name="Pushparaj V."/>
            <person name="DeCaprio D."/>
            <person name="Crawford M."/>
            <person name="Koehrsen M."/>
            <person name="Engels R."/>
            <person name="Montgomery P."/>
            <person name="Pearson M."/>
            <person name="Howarth C."/>
            <person name="Larson L."/>
            <person name="Luoma S."/>
            <person name="White J."/>
            <person name="Kodira C."/>
            <person name="Zeng Q."/>
            <person name="O'Leary S."/>
            <person name="Yandava C."/>
            <person name="Alvarado L."/>
            <person name="Wirth D."/>
            <person name="Volkman S."/>
            <person name="Hartl D."/>
        </authorList>
    </citation>
    <scope>NUCLEOTIDE SEQUENCE [LARGE SCALE GENOMIC DNA]</scope>
</reference>
<evidence type="ECO:0000313" key="5">
    <source>
        <dbReference type="EMBL" id="KOB86109.1"/>
    </source>
</evidence>
<evidence type="ECO:0000259" key="4">
    <source>
        <dbReference type="PROSITE" id="PS50305"/>
    </source>
</evidence>
<dbReference type="SUPFAM" id="SSF52467">
    <property type="entry name" value="DHS-like NAD/FAD-binding domain"/>
    <property type="match status" value="1"/>
</dbReference>